<dbReference type="AlphaFoldDB" id="A0A3M7PJK0"/>
<dbReference type="Gene3D" id="3.40.50.2000">
    <property type="entry name" value="Glycogen Phosphorylase B"/>
    <property type="match status" value="2"/>
</dbReference>
<dbReference type="Proteomes" id="UP000276133">
    <property type="component" value="Unassembled WGS sequence"/>
</dbReference>
<dbReference type="OrthoDB" id="10265086at2759"/>
<accession>A0A3M7PJK0</accession>
<dbReference type="GO" id="GO:0008761">
    <property type="term" value="F:UDP-N-acetylglucosamine 2-epimerase activity"/>
    <property type="evidence" value="ECO:0007669"/>
    <property type="project" value="UniProtKB-EC"/>
</dbReference>
<feature type="non-terminal residue" evidence="5">
    <location>
        <position position="1"/>
    </location>
</feature>
<reference evidence="5 6" key="1">
    <citation type="journal article" date="2018" name="Sci. Rep.">
        <title>Genomic signatures of local adaptation to the degree of environmental predictability in rotifers.</title>
        <authorList>
            <person name="Franch-Gras L."/>
            <person name="Hahn C."/>
            <person name="Garcia-Roger E.M."/>
            <person name="Carmona M.J."/>
            <person name="Serra M."/>
            <person name="Gomez A."/>
        </authorList>
    </citation>
    <scope>NUCLEOTIDE SEQUENCE [LARGE SCALE GENOMIC DNA]</scope>
    <source>
        <strain evidence="5">HYR1</strain>
    </source>
</reference>
<evidence type="ECO:0000256" key="3">
    <source>
        <dbReference type="ARBA" id="ARBA00038858"/>
    </source>
</evidence>
<dbReference type="PANTHER" id="PTHR43174">
    <property type="entry name" value="UDP-N-ACETYLGLUCOSAMINE 2-EPIMERASE"/>
    <property type="match status" value="1"/>
</dbReference>
<dbReference type="STRING" id="10195.A0A3M7PJK0"/>
<organism evidence="5 6">
    <name type="scientific">Brachionus plicatilis</name>
    <name type="common">Marine rotifer</name>
    <name type="synonym">Brachionus muelleri</name>
    <dbReference type="NCBI Taxonomy" id="10195"/>
    <lineage>
        <taxon>Eukaryota</taxon>
        <taxon>Metazoa</taxon>
        <taxon>Spiralia</taxon>
        <taxon>Gnathifera</taxon>
        <taxon>Rotifera</taxon>
        <taxon>Eurotatoria</taxon>
        <taxon>Monogononta</taxon>
        <taxon>Pseudotrocha</taxon>
        <taxon>Ploima</taxon>
        <taxon>Brachionidae</taxon>
        <taxon>Brachionus</taxon>
    </lineage>
</organism>
<dbReference type="SUPFAM" id="SSF53756">
    <property type="entry name" value="UDP-Glycosyltransferase/glycogen phosphorylase"/>
    <property type="match status" value="1"/>
</dbReference>
<keyword evidence="6" id="KW-1185">Reference proteome</keyword>
<dbReference type="NCBIfam" id="TIGR00236">
    <property type="entry name" value="wecB"/>
    <property type="match status" value="1"/>
</dbReference>
<evidence type="ECO:0000313" key="5">
    <source>
        <dbReference type="EMBL" id="RMZ99296.1"/>
    </source>
</evidence>
<dbReference type="CDD" id="cd03786">
    <property type="entry name" value="GTB_UDP-GlcNAc_2-Epimerase"/>
    <property type="match status" value="1"/>
</dbReference>
<gene>
    <name evidence="5" type="ORF">BpHYR1_010059</name>
</gene>
<evidence type="ECO:0000259" key="4">
    <source>
        <dbReference type="Pfam" id="PF02350"/>
    </source>
</evidence>
<dbReference type="InterPro" id="IPR003331">
    <property type="entry name" value="UDP_GlcNAc_Epimerase_2_dom"/>
</dbReference>
<dbReference type="EMBL" id="REGN01010296">
    <property type="protein sequence ID" value="RMZ99296.1"/>
    <property type="molecule type" value="Genomic_DNA"/>
</dbReference>
<evidence type="ECO:0000256" key="1">
    <source>
        <dbReference type="ARBA" id="ARBA00023235"/>
    </source>
</evidence>
<sequence>VFKFGENLQLEKNKSNDENFICLVIYGTRPEFIKMIMLINELKENKSICSLKIISTGQHKQLLKPLEIYYNVKPDFDLNIMSNEQSLASLLIRIQQQILLVYENIKPKLIFVQGDTTTAMASSIVAFHAGIHVFHIESGLRTGDLSSPFPEEFNRKAIALVCSVCFSPSTIAEKELLAEGLETSRIRNIGNTVIDTLNYSLKNPPKSVLENKFVYLKSIISEEKDRKIILNKTTRQLLDTGKHIVLITVHRRENLMSGAFERIGRSILKLANNFPSVIFIAPLHYNPEVRKTFIPMWKNVKNIYVVEPPLYPFFVQVLNRISLVLTDSGGIQEEGIALHLPVLIMRTNTERIEGILCGASKLIGETVEKIYESTKEILQNKTKYSSMLNSCNPYGDGKATERILKTVLDFKKNKKDVIPSKLLQFRAIVGSSGRRVLPSIVNGKNDYQSIHNSKLGSGYNEVDFVGHWWIWKTEWTHLMWSLPSYNIWTGEDIEISAKLKILLGIKSITLNFPSKIYDPEIPHESAGLHTLKNVSSYLVPGTLNERISIVQYWISQGWNPIFRNKS</sequence>
<comment type="similarity">
    <text evidence="2">Belongs to the UDP-N-acetylglucosamine 2-epimerase family.</text>
</comment>
<dbReference type="InterPro" id="IPR029767">
    <property type="entry name" value="WecB-like"/>
</dbReference>
<protein>
    <recommendedName>
        <fullName evidence="3">UDP-N-acetylglucosamine 2-epimerase (non-hydrolyzing)</fullName>
        <ecNumber evidence="3">5.1.3.14</ecNumber>
    </recommendedName>
</protein>
<evidence type="ECO:0000313" key="6">
    <source>
        <dbReference type="Proteomes" id="UP000276133"/>
    </source>
</evidence>
<proteinExistence type="inferred from homology"/>
<evidence type="ECO:0000256" key="2">
    <source>
        <dbReference type="ARBA" id="ARBA00038209"/>
    </source>
</evidence>
<feature type="domain" description="UDP-N-acetylglucosamine 2-epimerase" evidence="4">
    <location>
        <begin position="44"/>
        <end position="406"/>
    </location>
</feature>
<keyword evidence="1 5" id="KW-0413">Isomerase</keyword>
<dbReference type="EC" id="5.1.3.14" evidence="3"/>
<dbReference type="Pfam" id="PF02350">
    <property type="entry name" value="Epimerase_2"/>
    <property type="match status" value="1"/>
</dbReference>
<dbReference type="PANTHER" id="PTHR43174:SF2">
    <property type="entry name" value="UDP-N-ACETYLGLUCOSAMINE 2-EPIMERASE"/>
    <property type="match status" value="1"/>
</dbReference>
<name>A0A3M7PJK0_BRAPC</name>
<comment type="caution">
    <text evidence="5">The sequence shown here is derived from an EMBL/GenBank/DDBJ whole genome shotgun (WGS) entry which is preliminary data.</text>
</comment>